<name>A0A1Z4VUV5_9GAMM</name>
<dbReference type="OrthoDB" id="7063011at2"/>
<dbReference type="AlphaFoldDB" id="A0A1Z4VUV5"/>
<evidence type="ECO:0000313" key="3">
    <source>
        <dbReference type="Proteomes" id="UP000218765"/>
    </source>
</evidence>
<keyword evidence="1" id="KW-1133">Transmembrane helix</keyword>
<accession>A0A1Z4VUV5</accession>
<keyword evidence="1" id="KW-0472">Membrane</keyword>
<dbReference type="RefSeq" id="WP_096367393.1">
    <property type="nucleotide sequence ID" value="NZ_AP018052.1"/>
</dbReference>
<sequence length="237" mass="24917">MEYQNSRDMLWSCSGLSDWARRFLGGLAAVAAFAFAGPVSAVSLDFMCITGNDSGDCAIGESQLTVDVTDPGGNQVNFRFNNSGSADSAITEVYFDDGELLGIADVSHSAGDSWTAGDASPPDLPGGDSITPKFEVTGYFKAESDPPPPKKGVNPGEWLDVVFDLKTGKTFNDIIADLISGDLRVGMHVIAFDSGGSESFVNDPDQVIPPSAIPVPAAVWLFGSGLLGLVGIARRRY</sequence>
<dbReference type="NCBIfam" id="TIGR03370">
    <property type="entry name" value="VPLPA-CTERM"/>
    <property type="match status" value="1"/>
</dbReference>
<evidence type="ECO:0000256" key="1">
    <source>
        <dbReference type="SAM" id="Phobius"/>
    </source>
</evidence>
<evidence type="ECO:0000313" key="2">
    <source>
        <dbReference type="EMBL" id="BAZ95406.1"/>
    </source>
</evidence>
<keyword evidence="1" id="KW-0812">Transmembrane</keyword>
<feature type="transmembrane region" description="Helical" evidence="1">
    <location>
        <begin position="213"/>
        <end position="233"/>
    </location>
</feature>
<organism evidence="2 3">
    <name type="scientific">Thiohalobacter thiocyanaticus</name>
    <dbReference type="NCBI Taxonomy" id="585455"/>
    <lineage>
        <taxon>Bacteria</taxon>
        <taxon>Pseudomonadati</taxon>
        <taxon>Pseudomonadota</taxon>
        <taxon>Gammaproteobacteria</taxon>
        <taxon>Thiohalobacterales</taxon>
        <taxon>Thiohalobacteraceae</taxon>
        <taxon>Thiohalobacter</taxon>
    </lineage>
</organism>
<proteinExistence type="predicted"/>
<evidence type="ECO:0008006" key="4">
    <source>
        <dbReference type="Google" id="ProtNLM"/>
    </source>
</evidence>
<reference evidence="2 3" key="1">
    <citation type="submission" date="2017-05" db="EMBL/GenBank/DDBJ databases">
        <title>Thiocyanate degradation by Thiohalobacter thiocyanaticus FOKN1.</title>
        <authorList>
            <person name="Oshiki M."/>
            <person name="Fukushima T."/>
            <person name="Kawano S."/>
            <person name="Nakagawa J."/>
        </authorList>
    </citation>
    <scope>NUCLEOTIDE SEQUENCE [LARGE SCALE GENOMIC DNA]</scope>
    <source>
        <strain evidence="2 3">FOKN1</strain>
    </source>
</reference>
<dbReference type="EMBL" id="AP018052">
    <property type="protein sequence ID" value="BAZ95406.1"/>
    <property type="molecule type" value="Genomic_DNA"/>
</dbReference>
<dbReference type="InterPro" id="IPR022472">
    <property type="entry name" value="VPLPA-CTERM"/>
</dbReference>
<dbReference type="Proteomes" id="UP000218765">
    <property type="component" value="Chromosome"/>
</dbReference>
<gene>
    <name evidence="2" type="ORF">FOKN1_3049</name>
</gene>
<dbReference type="KEGG" id="ttc:FOKN1_3049"/>
<keyword evidence="3" id="KW-1185">Reference proteome</keyword>
<protein>
    <recommendedName>
        <fullName evidence="4">VPLPA-CTERM sorting domain-containing protein</fullName>
    </recommendedName>
</protein>